<protein>
    <submittedName>
        <fullName evidence="1">Uncharacterized protein</fullName>
    </submittedName>
</protein>
<dbReference type="AlphaFoldDB" id="A0A6M3IPI2"/>
<evidence type="ECO:0000313" key="1">
    <source>
        <dbReference type="EMBL" id="QJA59205.1"/>
    </source>
</evidence>
<evidence type="ECO:0000313" key="2">
    <source>
        <dbReference type="EMBL" id="QJA76383.1"/>
    </source>
</evidence>
<sequence>MWFWDEYKVQCEDCLKFQKDKAGSFANVDCKGINFVDECKHPSKIVPKLSRLNKDFFDFFTQVIPWLGNGMGGFQLSAVREFCDMNGTPQSIRPWILNRCTIMVNAYNKTKEKNKK</sequence>
<dbReference type="EMBL" id="MT142221">
    <property type="protein sequence ID" value="QJA76383.1"/>
    <property type="molecule type" value="Genomic_DNA"/>
</dbReference>
<reference evidence="1" key="1">
    <citation type="submission" date="2020-03" db="EMBL/GenBank/DDBJ databases">
        <title>The deep terrestrial virosphere.</title>
        <authorList>
            <person name="Holmfeldt K."/>
            <person name="Nilsson E."/>
            <person name="Simone D."/>
            <person name="Lopez-Fernandez M."/>
            <person name="Wu X."/>
            <person name="de Brujin I."/>
            <person name="Lundin D."/>
            <person name="Andersson A."/>
            <person name="Bertilsson S."/>
            <person name="Dopson M."/>
        </authorList>
    </citation>
    <scope>NUCLEOTIDE SEQUENCE</scope>
    <source>
        <strain evidence="2">MM415A01525</strain>
        <strain evidence="1">MM415B01326</strain>
    </source>
</reference>
<proteinExistence type="predicted"/>
<accession>A0A6M3IPI2</accession>
<dbReference type="EMBL" id="MT141359">
    <property type="protein sequence ID" value="QJA59205.1"/>
    <property type="molecule type" value="Genomic_DNA"/>
</dbReference>
<name>A0A6M3IPI2_9ZZZZ</name>
<organism evidence="1">
    <name type="scientific">viral metagenome</name>
    <dbReference type="NCBI Taxonomy" id="1070528"/>
    <lineage>
        <taxon>unclassified sequences</taxon>
        <taxon>metagenomes</taxon>
        <taxon>organismal metagenomes</taxon>
    </lineage>
</organism>
<gene>
    <name evidence="2" type="ORF">MM415A01525_0015</name>
    <name evidence="1" type="ORF">MM415B01326_0013</name>
</gene>